<dbReference type="InterPro" id="IPR012334">
    <property type="entry name" value="Pectin_lyas_fold"/>
</dbReference>
<evidence type="ECO:0000313" key="4">
    <source>
        <dbReference type="Proteomes" id="UP000503018"/>
    </source>
</evidence>
<dbReference type="Gene3D" id="2.160.20.10">
    <property type="entry name" value="Single-stranded right-handed beta-helix, Pectin lyase-like"/>
    <property type="match status" value="1"/>
</dbReference>
<sequence length="402" mass="41947">MKHQLTSLLGSALALVAATTVEARTIEVAAGDDAQTRLQEALINAQPGDVVRIGPGTFRLTDGLSLDVDGVTVRGAGIEQTILDFSGQQGAGEGLLVTSDDVVLRDFTVRDTRGDGIKSKNADRIVYLSLRVDWSGEPRTTNGAYGIYPVESEYVLVDGVTVRGASDAGIYVGQSRHIIVRESTAVQNVAGIEIENSYNADVHDNLATGNTGGILVFDLPGLPQQGGHSVRVFDNIIVNNMTPNFAPAGNIVATVPAGSGVIVMANRDVEIFDNEFDGNGTSNIMITGYRYGSTPADYQPMPMRIRAMGNRHGRAGFQPGLPGGAEMAQAFGGSLPPVMWDGAGTDIRIADDVAALTLNLPDLAQPVSAASPAPVDLSGEANWPRVAAVVLPASMEAAAAAP</sequence>
<gene>
    <name evidence="3" type="ORF">GV829_13580</name>
</gene>
<dbReference type="SUPFAM" id="SSF51126">
    <property type="entry name" value="Pectin lyase-like"/>
    <property type="match status" value="1"/>
</dbReference>
<dbReference type="Proteomes" id="UP000503018">
    <property type="component" value="Chromosome"/>
</dbReference>
<dbReference type="SMART" id="SM00710">
    <property type="entry name" value="PbH1"/>
    <property type="match status" value="6"/>
</dbReference>
<dbReference type="EMBL" id="CP053015">
    <property type="protein sequence ID" value="QJQ33341.1"/>
    <property type="molecule type" value="Genomic_DNA"/>
</dbReference>
<feature type="signal peptide" evidence="1">
    <location>
        <begin position="1"/>
        <end position="23"/>
    </location>
</feature>
<evidence type="ECO:0000259" key="2">
    <source>
        <dbReference type="Pfam" id="PF13229"/>
    </source>
</evidence>
<proteinExistence type="predicted"/>
<accession>A0A6M4B1N9</accession>
<dbReference type="InterPro" id="IPR039448">
    <property type="entry name" value="Beta_helix"/>
</dbReference>
<evidence type="ECO:0000256" key="1">
    <source>
        <dbReference type="SAM" id="SignalP"/>
    </source>
</evidence>
<evidence type="ECO:0000313" key="3">
    <source>
        <dbReference type="EMBL" id="QJQ33341.1"/>
    </source>
</evidence>
<name>A0A6M4B1N9_9SPHN</name>
<dbReference type="InterPro" id="IPR022442">
    <property type="entry name" value="SO_2930-like_dom"/>
</dbReference>
<keyword evidence="4" id="KW-1185">Reference proteome</keyword>
<dbReference type="Pfam" id="PF13229">
    <property type="entry name" value="Beta_helix"/>
    <property type="match status" value="1"/>
</dbReference>
<reference evidence="3 4" key="1">
    <citation type="submission" date="2020-01" db="EMBL/GenBank/DDBJ databases">
        <title>Sphingomonas sp. strain CSW-10.</title>
        <authorList>
            <person name="Chen W.-M."/>
        </authorList>
    </citation>
    <scope>NUCLEOTIDE SEQUENCE [LARGE SCALE GENOMIC DNA]</scope>
    <source>
        <strain evidence="3 4">CSW-10</strain>
    </source>
</reference>
<dbReference type="InterPro" id="IPR011050">
    <property type="entry name" value="Pectin_lyase_fold/virulence"/>
</dbReference>
<dbReference type="RefSeq" id="WP_169947499.1">
    <property type="nucleotide sequence ID" value="NZ_CP053015.1"/>
</dbReference>
<dbReference type="InterPro" id="IPR006626">
    <property type="entry name" value="PbH1"/>
</dbReference>
<feature type="domain" description="Right handed beta helix" evidence="2">
    <location>
        <begin position="95"/>
        <end position="240"/>
    </location>
</feature>
<dbReference type="KEGG" id="slan:GV829_13580"/>
<organism evidence="3 4">
    <name type="scientific">Sphingomonas lacunae</name>
    <dbReference type="NCBI Taxonomy" id="2698828"/>
    <lineage>
        <taxon>Bacteria</taxon>
        <taxon>Pseudomonadati</taxon>
        <taxon>Pseudomonadota</taxon>
        <taxon>Alphaproteobacteria</taxon>
        <taxon>Sphingomonadales</taxon>
        <taxon>Sphingomonadaceae</taxon>
        <taxon>Sphingomonas</taxon>
    </lineage>
</organism>
<keyword evidence="1" id="KW-0732">Signal</keyword>
<feature type="chain" id="PRO_5027048246" description="Right handed beta helix domain-containing protein" evidence="1">
    <location>
        <begin position="24"/>
        <end position="402"/>
    </location>
</feature>
<dbReference type="NCBIfam" id="TIGR03805">
    <property type="entry name" value="beta_helix_1"/>
    <property type="match status" value="1"/>
</dbReference>
<protein>
    <recommendedName>
        <fullName evidence="2">Right handed beta helix domain-containing protein</fullName>
    </recommendedName>
</protein>
<dbReference type="AlphaFoldDB" id="A0A6M4B1N9"/>